<dbReference type="SMART" id="SM01209">
    <property type="entry name" value="GARS_A"/>
    <property type="match status" value="1"/>
</dbReference>
<dbReference type="PANTHER" id="PTHR43585">
    <property type="entry name" value="FUMIPYRROLE BIOSYNTHESIS PROTEIN C"/>
    <property type="match status" value="1"/>
</dbReference>
<dbReference type="RefSeq" id="WP_142893088.1">
    <property type="nucleotide sequence ID" value="NZ_ML660162.1"/>
</dbReference>
<gene>
    <name evidence="6" type="ORF">FLL46_08670</name>
</gene>
<organism evidence="6 7">
    <name type="scientific">Aliikangiella coralliicola</name>
    <dbReference type="NCBI Taxonomy" id="2592383"/>
    <lineage>
        <taxon>Bacteria</taxon>
        <taxon>Pseudomonadati</taxon>
        <taxon>Pseudomonadota</taxon>
        <taxon>Gammaproteobacteria</taxon>
        <taxon>Oceanospirillales</taxon>
        <taxon>Pleioneaceae</taxon>
        <taxon>Aliikangiella</taxon>
    </lineage>
</organism>
<dbReference type="PROSITE" id="PS50975">
    <property type="entry name" value="ATP_GRASP"/>
    <property type="match status" value="1"/>
</dbReference>
<evidence type="ECO:0000313" key="7">
    <source>
        <dbReference type="Proteomes" id="UP000315439"/>
    </source>
</evidence>
<dbReference type="GO" id="GO:0016874">
    <property type="term" value="F:ligase activity"/>
    <property type="evidence" value="ECO:0007669"/>
    <property type="project" value="UniProtKB-KW"/>
</dbReference>
<keyword evidence="7" id="KW-1185">Reference proteome</keyword>
<evidence type="ECO:0000256" key="3">
    <source>
        <dbReference type="ARBA" id="ARBA00022840"/>
    </source>
</evidence>
<dbReference type="OrthoDB" id="9803907at2"/>
<keyword evidence="3 4" id="KW-0067">ATP-binding</keyword>
<evidence type="ECO:0000256" key="1">
    <source>
        <dbReference type="ARBA" id="ARBA00022598"/>
    </source>
</evidence>
<keyword evidence="1" id="KW-0436">Ligase</keyword>
<dbReference type="Pfam" id="PF18603">
    <property type="entry name" value="LAL_C2"/>
    <property type="match status" value="1"/>
</dbReference>
<proteinExistence type="predicted"/>
<evidence type="ECO:0000313" key="6">
    <source>
        <dbReference type="EMBL" id="TQV88580.1"/>
    </source>
</evidence>
<evidence type="ECO:0000256" key="2">
    <source>
        <dbReference type="ARBA" id="ARBA00022741"/>
    </source>
</evidence>
<keyword evidence="2 4" id="KW-0547">Nucleotide-binding</keyword>
<dbReference type="Gene3D" id="3.30.470.20">
    <property type="entry name" value="ATP-grasp fold, B domain"/>
    <property type="match status" value="1"/>
</dbReference>
<dbReference type="AlphaFoldDB" id="A0A545UGI5"/>
<dbReference type="PANTHER" id="PTHR43585:SF2">
    <property type="entry name" value="ATP-GRASP ENZYME FSQD"/>
    <property type="match status" value="1"/>
</dbReference>
<dbReference type="InterPro" id="IPR040570">
    <property type="entry name" value="LAL_C2"/>
</dbReference>
<dbReference type="InterPro" id="IPR011761">
    <property type="entry name" value="ATP-grasp"/>
</dbReference>
<dbReference type="Pfam" id="PF13535">
    <property type="entry name" value="ATP-grasp_4"/>
    <property type="match status" value="1"/>
</dbReference>
<dbReference type="GO" id="GO:0005524">
    <property type="term" value="F:ATP binding"/>
    <property type="evidence" value="ECO:0007669"/>
    <property type="project" value="UniProtKB-UniRule"/>
</dbReference>
<name>A0A545UGI5_9GAMM</name>
<feature type="domain" description="ATP-grasp" evidence="5">
    <location>
        <begin position="122"/>
        <end position="321"/>
    </location>
</feature>
<accession>A0A545UGI5</accession>
<dbReference type="SUPFAM" id="SSF56059">
    <property type="entry name" value="Glutathione synthetase ATP-binding domain-like"/>
    <property type="match status" value="1"/>
</dbReference>
<dbReference type="GO" id="GO:0046872">
    <property type="term" value="F:metal ion binding"/>
    <property type="evidence" value="ECO:0007669"/>
    <property type="project" value="InterPro"/>
</dbReference>
<dbReference type="InterPro" id="IPR041472">
    <property type="entry name" value="BL00235/CARNS1_N"/>
</dbReference>
<evidence type="ECO:0000259" key="5">
    <source>
        <dbReference type="PROSITE" id="PS50975"/>
    </source>
</evidence>
<evidence type="ECO:0000256" key="4">
    <source>
        <dbReference type="PROSITE-ProRule" id="PRU00409"/>
    </source>
</evidence>
<dbReference type="InterPro" id="IPR052032">
    <property type="entry name" value="ATP-dep_AA_Ligase"/>
</dbReference>
<reference evidence="6 7" key="1">
    <citation type="submission" date="2019-07" db="EMBL/GenBank/DDBJ databases">
        <title>Draft genome for Aliikangiella sp. M105.</title>
        <authorList>
            <person name="Wang G."/>
        </authorList>
    </citation>
    <scope>NUCLEOTIDE SEQUENCE [LARGE SCALE GENOMIC DNA]</scope>
    <source>
        <strain evidence="6 7">M105</strain>
    </source>
</reference>
<dbReference type="EMBL" id="VIKS01000004">
    <property type="protein sequence ID" value="TQV88580.1"/>
    <property type="molecule type" value="Genomic_DNA"/>
</dbReference>
<protein>
    <submittedName>
        <fullName evidence="6">ATP-grasp domain-containing protein</fullName>
    </submittedName>
</protein>
<comment type="caution">
    <text evidence="6">The sequence shown here is derived from an EMBL/GenBank/DDBJ whole genome shotgun (WGS) entry which is preliminary data.</text>
</comment>
<dbReference type="Proteomes" id="UP000315439">
    <property type="component" value="Unassembled WGS sequence"/>
</dbReference>
<sequence>MAHLLVIESWVEGTGRLLPETLKRLGHEYTFVTRNETHYNDENTKEIHPIFLNAKCTHVLETNNVEELIHSLKELHSKEKFDGVLTICDYYIDTVAQVAKALKLPQAFSDNVSNERHKHYVREAIETAGLPNAKFFVTRSWLETKESADKLGYPLIVKPSDLASSAFVKLVHSEAELKQAFEDLETFTHNFRGQAREPLWLLEEYLSGEEVSVEAVTYQGKTTVIGITDKSVTGAPYFIEDGHMFPAALNSTLVKKIQEYVVKVLKAVGHNHGISHTEIKITREGLRVIEINPRPGGNYIAELIEHVTGINMLDVHVNLATNVEPDLSSAENKKGSAAIKFLVPPSKGKLKTLQDKNSLDSNEKILRWTMKDVCGLEVDDPIDNACYLGHVIAQDLEGLRAREIAETALAKLKLEYA</sequence>
<dbReference type="Gene3D" id="3.40.50.20">
    <property type="match status" value="1"/>
</dbReference>
<dbReference type="Pfam" id="PF18130">
    <property type="entry name" value="ATPgrasp_N"/>
    <property type="match status" value="1"/>
</dbReference>